<protein>
    <submittedName>
        <fullName evidence="1">Uncharacterized protein</fullName>
    </submittedName>
</protein>
<accession>A0A2G3E2Z8</accession>
<sequence length="124" mass="14567">MTSKSFRTDPLFLRNEFEVEGRWGFPIVRKQALDLDGIELIACSDVSSKDTKNLHKGVHFFVDDYRFENTYNHPENALKRYGKYRFLLSPDFSLYSEMNPWRQIESVGKARWVAAKWQDAGKIV</sequence>
<dbReference type="Pfam" id="PF14386">
    <property type="entry name" value="DUF4417"/>
    <property type="match status" value="1"/>
</dbReference>
<dbReference type="EMBL" id="PDYG01000033">
    <property type="protein sequence ID" value="PHU37656.1"/>
    <property type="molecule type" value="Genomic_DNA"/>
</dbReference>
<comment type="caution">
    <text evidence="1">The sequence shown here is derived from an EMBL/GenBank/DDBJ whole genome shotgun (WGS) entry which is preliminary data.</text>
</comment>
<name>A0A2G3E2Z8_9FIRM</name>
<dbReference type="RefSeq" id="WP_189281401.1">
    <property type="nucleotide sequence ID" value="NZ_JANSWH010000038.1"/>
</dbReference>
<evidence type="ECO:0000313" key="2">
    <source>
        <dbReference type="Proteomes" id="UP000224563"/>
    </source>
</evidence>
<keyword evidence="2" id="KW-1185">Reference proteome</keyword>
<dbReference type="Proteomes" id="UP000224563">
    <property type="component" value="Unassembled WGS sequence"/>
</dbReference>
<feature type="non-terminal residue" evidence="1">
    <location>
        <position position="124"/>
    </location>
</feature>
<reference evidence="1 2" key="1">
    <citation type="submission" date="2017-10" db="EMBL/GenBank/DDBJ databases">
        <title>Resolving the taxonomy of Roseburia spp., Eubacterium rectale and Agathobacter spp. through phylogenomic analysis.</title>
        <authorList>
            <person name="Sheridan P.O."/>
            <person name="Walker A.W."/>
            <person name="Duncan S.H."/>
            <person name="Scott K.P."/>
            <person name="Toole P.W.O."/>
            <person name="Luis P."/>
            <person name="Flint H.J."/>
        </authorList>
    </citation>
    <scope>NUCLEOTIDE SEQUENCE [LARGE SCALE GENOMIC DNA]</scope>
    <source>
        <strain evidence="1 2">JK623</strain>
    </source>
</reference>
<evidence type="ECO:0000313" key="1">
    <source>
        <dbReference type="EMBL" id="PHU37656.1"/>
    </source>
</evidence>
<proteinExistence type="predicted"/>
<dbReference type="InterPro" id="IPR025530">
    <property type="entry name" value="DUF4417"/>
</dbReference>
<reference evidence="1 2" key="2">
    <citation type="submission" date="2017-10" db="EMBL/GenBank/DDBJ databases">
        <authorList>
            <person name="Banno H."/>
            <person name="Chua N.-H."/>
        </authorList>
    </citation>
    <scope>NUCLEOTIDE SEQUENCE [LARGE SCALE GENOMIC DNA]</scope>
    <source>
        <strain evidence="1 2">JK623</strain>
    </source>
</reference>
<gene>
    <name evidence="1" type="ORF">CSX02_06770</name>
</gene>
<dbReference type="AlphaFoldDB" id="A0A2G3E2Z8"/>
<organism evidence="1 2">
    <name type="scientific">Agathobacter ruminis</name>
    <dbReference type="NCBI Taxonomy" id="1712665"/>
    <lineage>
        <taxon>Bacteria</taxon>
        <taxon>Bacillati</taxon>
        <taxon>Bacillota</taxon>
        <taxon>Clostridia</taxon>
        <taxon>Lachnospirales</taxon>
        <taxon>Lachnospiraceae</taxon>
        <taxon>Agathobacter</taxon>
    </lineage>
</organism>